<dbReference type="NCBIfam" id="TIGR03604">
    <property type="entry name" value="TOMM_cyclo_SagD"/>
    <property type="match status" value="1"/>
</dbReference>
<evidence type="ECO:0000313" key="3">
    <source>
        <dbReference type="EMBL" id="MDT0303587.1"/>
    </source>
</evidence>
<comment type="caution">
    <text evidence="3">The sequence shown here is derived from an EMBL/GenBank/DDBJ whole genome shotgun (WGS) entry which is preliminary data.</text>
</comment>
<dbReference type="EMBL" id="JAVREK010000016">
    <property type="protein sequence ID" value="MDT0303587.1"/>
    <property type="molecule type" value="Genomic_DNA"/>
</dbReference>
<sequence>MADSLPAASDRAADTARGPAGRVRVTGDGLLAAVIGAVCAPAGGERPDLACFVSDAWREEWGERQDWGRHRGVPRLPVRTELGVAVIGPLERPGVPGCLRCADTRRELAREDPDGERTVRAAHREALSCTPSSLLTSLAAGTVADLVAAEAARLAAEEEPRTAGALLRLDLRTLQVGRHRFLPDPLCPDCSPPGDEEPVALCPRPKPAPDRYRLRPDLDPDELRARYVDSETGLLRGLWYDTAAGLQVVHAPLRLRGNHTIRTEFGFGRSRDYRTSETVAICEALERFGGMRQGAPSRVVRARYRDVADRAIDVETLGMHPPESYGLPDFPLRPFDPDLEYGWVSGYSFGRAGPVLVPERVAYYGIPGREGQEDPLFVLDSSNGAALGSCLEEAILHGLLEIVERDAFLLSWHARMPVPAIDPESAADRTVPLLVAQLKHELGYRVSIYDTTLDHGIPSVWAMATRLDGDVSRPQACCAAGAHPQPERAMVNALAELGPILASLVGRFPGRTEHVESLVRDSDNVRMLGDHVLLYGDSRVYERFGFLAESHTDVPISEAFGADRPRIAGADLTDDLLALVARLRDSGLDVIAVDQTAPEHRAAGLSCAKVLVPGTLPMTFGHRFRRLHGLPRLREMPARLGYAHRPLLDSEISSHPHPFP</sequence>
<dbReference type="RefSeq" id="WP_311546074.1">
    <property type="nucleotide sequence ID" value="NZ_JAVREK010000016.1"/>
</dbReference>
<name>A0ABU2KWB6_9ACTN</name>
<evidence type="ECO:0000256" key="1">
    <source>
        <dbReference type="SAM" id="MobiDB-lite"/>
    </source>
</evidence>
<dbReference type="InterPro" id="IPR027624">
    <property type="entry name" value="TOMM_cyclo_SagD"/>
</dbReference>
<organism evidence="3 4">
    <name type="scientific">Streptomonospora wellingtoniae</name>
    <dbReference type="NCBI Taxonomy" id="3075544"/>
    <lineage>
        <taxon>Bacteria</taxon>
        <taxon>Bacillati</taxon>
        <taxon>Actinomycetota</taxon>
        <taxon>Actinomycetes</taxon>
        <taxon>Streptosporangiales</taxon>
        <taxon>Nocardiopsidaceae</taxon>
        <taxon>Streptomonospora</taxon>
    </lineage>
</organism>
<dbReference type="InterPro" id="IPR022291">
    <property type="entry name" value="Bacteriocin_synth_cyclodeHase"/>
</dbReference>
<proteinExistence type="predicted"/>
<dbReference type="Pfam" id="PF02624">
    <property type="entry name" value="YcaO"/>
    <property type="match status" value="1"/>
</dbReference>
<evidence type="ECO:0000313" key="4">
    <source>
        <dbReference type="Proteomes" id="UP001183226"/>
    </source>
</evidence>
<dbReference type="InterPro" id="IPR003776">
    <property type="entry name" value="YcaO-like_dom"/>
</dbReference>
<dbReference type="PROSITE" id="PS51664">
    <property type="entry name" value="YCAO"/>
    <property type="match status" value="1"/>
</dbReference>
<dbReference type="Gene3D" id="3.40.50.720">
    <property type="entry name" value="NAD(P)-binding Rossmann-like Domain"/>
    <property type="match status" value="1"/>
</dbReference>
<dbReference type="Gene3D" id="3.30.160.660">
    <property type="match status" value="1"/>
</dbReference>
<dbReference type="PANTHER" id="PTHR37809:SF1">
    <property type="entry name" value="RIBOSOMAL PROTEIN S12 METHYLTHIOTRANSFERASE ACCESSORY FACTOR YCAO"/>
    <property type="match status" value="1"/>
</dbReference>
<keyword evidence="4" id="KW-1185">Reference proteome</keyword>
<feature type="region of interest" description="Disordered" evidence="1">
    <location>
        <begin position="1"/>
        <end position="22"/>
    </location>
</feature>
<reference evidence="4" key="1">
    <citation type="submission" date="2023-07" db="EMBL/GenBank/DDBJ databases">
        <title>30 novel species of actinomycetes from the DSMZ collection.</title>
        <authorList>
            <person name="Nouioui I."/>
        </authorList>
    </citation>
    <scope>NUCLEOTIDE SEQUENCE [LARGE SCALE GENOMIC DNA]</scope>
    <source>
        <strain evidence="4">DSM 45055</strain>
    </source>
</reference>
<dbReference type="PANTHER" id="PTHR37809">
    <property type="entry name" value="RIBOSOMAL PROTEIN S12 METHYLTHIOTRANSFERASE ACCESSORY FACTOR YCAO"/>
    <property type="match status" value="1"/>
</dbReference>
<dbReference type="Gene3D" id="3.30.40.250">
    <property type="match status" value="1"/>
</dbReference>
<dbReference type="Proteomes" id="UP001183226">
    <property type="component" value="Unassembled WGS sequence"/>
</dbReference>
<accession>A0ABU2KWB6</accession>
<dbReference type="NCBIfam" id="TIGR03882">
    <property type="entry name" value="cyclo_dehyd_2"/>
    <property type="match status" value="1"/>
</dbReference>
<protein>
    <submittedName>
        <fullName evidence="3">TOMM leader peptide-binding protein</fullName>
    </submittedName>
</protein>
<evidence type="ECO:0000259" key="2">
    <source>
        <dbReference type="PROSITE" id="PS51664"/>
    </source>
</evidence>
<dbReference type="Gene3D" id="3.30.1330.230">
    <property type="match status" value="1"/>
</dbReference>
<gene>
    <name evidence="3" type="ORF">RM446_15840</name>
</gene>
<feature type="domain" description="YcaO" evidence="2">
    <location>
        <begin position="266"/>
        <end position="660"/>
    </location>
</feature>